<evidence type="ECO:0000313" key="2">
    <source>
        <dbReference type="Proteomes" id="UP000244928"/>
    </source>
</evidence>
<name>A0A2S1R3S7_9ACTN</name>
<organism evidence="1 2">
    <name type="scientific">Dietzia lutea</name>
    <dbReference type="NCBI Taxonomy" id="546160"/>
    <lineage>
        <taxon>Bacteria</taxon>
        <taxon>Bacillati</taxon>
        <taxon>Actinomycetota</taxon>
        <taxon>Actinomycetes</taxon>
        <taxon>Mycobacteriales</taxon>
        <taxon>Dietziaceae</taxon>
        <taxon>Dietzia</taxon>
    </lineage>
</organism>
<dbReference type="AlphaFoldDB" id="A0A2S1R3S7"/>
<reference evidence="1 2" key="1">
    <citation type="submission" date="2016-04" db="EMBL/GenBank/DDBJ databases">
        <title>Complete genome sequence of Dietzia lutea YIM 80766T, a strain isolated from desert soil in Egypt.</title>
        <authorList>
            <person name="Zhao J."/>
            <person name="Hu B."/>
            <person name="Geng S."/>
            <person name="Nie Y."/>
            <person name="Tang Y."/>
        </authorList>
    </citation>
    <scope>NUCLEOTIDE SEQUENCE [LARGE SCALE GENOMIC DNA]</scope>
    <source>
        <strain evidence="1 2">YIM 80766</strain>
    </source>
</reference>
<keyword evidence="2" id="KW-1185">Reference proteome</keyword>
<dbReference type="KEGG" id="dlu:A6035_00740"/>
<gene>
    <name evidence="1" type="ORF">A6035_00740</name>
</gene>
<accession>A0A2S1R3S7</accession>
<sequence>MWFAVFRLARRESMWDYLELRQSAQDHAMRNIAKFAPAAVVIGFDGTDRGDMGRARQAGRRLIDDLRYASNMLYSHEVSAIVVIVRSEEERELLEEMAWRGDFHDRFAYWSAVVDLAALVERLPGSDGAPPQSEG</sequence>
<protein>
    <submittedName>
        <fullName evidence="1">Uncharacterized protein</fullName>
    </submittedName>
</protein>
<proteinExistence type="predicted"/>
<dbReference type="Proteomes" id="UP000244928">
    <property type="component" value="Chromosome"/>
</dbReference>
<dbReference type="EMBL" id="CP015449">
    <property type="protein sequence ID" value="AWH90950.1"/>
    <property type="molecule type" value="Genomic_DNA"/>
</dbReference>
<evidence type="ECO:0000313" key="1">
    <source>
        <dbReference type="EMBL" id="AWH90950.1"/>
    </source>
</evidence>